<dbReference type="SUPFAM" id="SSF48452">
    <property type="entry name" value="TPR-like"/>
    <property type="match status" value="1"/>
</dbReference>
<dbReference type="STRING" id="226506.SAMN04488519_102354"/>
<name>A0A1I5CQL0_9BACT</name>
<reference evidence="6" key="1">
    <citation type="submission" date="2016-10" db="EMBL/GenBank/DDBJ databases">
        <authorList>
            <person name="Varghese N."/>
            <person name="Submissions S."/>
        </authorList>
    </citation>
    <scope>NUCLEOTIDE SEQUENCE [LARGE SCALE GENOMIC DNA]</scope>
    <source>
        <strain evidence="6">DSM 15282</strain>
    </source>
</reference>
<sequence>MKMLLRAGCVVLLSATFLACSNSKQNKGDAYFNKGKYEEAVGEYSETLKFNPNDVTSLYNRGRAFEEQGQYDSALNDFEKAMQIDPNNFQILLSIANIHYLNKEYSKSLLFANRAEEISGAPATASFMKGRALHQLGNTLDAMKAYNNAIKLDKDFAQAYFNRGMLKVATNKKRGGCEDFQLANGLEYPGAKEALEKYCK</sequence>
<dbReference type="PANTHER" id="PTHR44858">
    <property type="entry name" value="TETRATRICOPEPTIDE REPEAT PROTEIN 6"/>
    <property type="match status" value="1"/>
</dbReference>
<evidence type="ECO:0000256" key="2">
    <source>
        <dbReference type="ARBA" id="ARBA00022803"/>
    </source>
</evidence>
<evidence type="ECO:0000313" key="5">
    <source>
        <dbReference type="EMBL" id="SFN89305.1"/>
    </source>
</evidence>
<feature type="repeat" description="TPR" evidence="3">
    <location>
        <begin position="55"/>
        <end position="88"/>
    </location>
</feature>
<dbReference type="InterPro" id="IPR050498">
    <property type="entry name" value="Ycf3"/>
</dbReference>
<feature type="repeat" description="TPR" evidence="3">
    <location>
        <begin position="21"/>
        <end position="54"/>
    </location>
</feature>
<dbReference type="EMBL" id="FOVW01000002">
    <property type="protein sequence ID" value="SFN89305.1"/>
    <property type="molecule type" value="Genomic_DNA"/>
</dbReference>
<dbReference type="PROSITE" id="PS50293">
    <property type="entry name" value="TPR_REGION"/>
    <property type="match status" value="2"/>
</dbReference>
<dbReference type="PROSITE" id="PS51257">
    <property type="entry name" value="PROKAR_LIPOPROTEIN"/>
    <property type="match status" value="1"/>
</dbReference>
<keyword evidence="6" id="KW-1185">Reference proteome</keyword>
<evidence type="ECO:0000256" key="3">
    <source>
        <dbReference type="PROSITE-ProRule" id="PRU00339"/>
    </source>
</evidence>
<protein>
    <submittedName>
        <fullName evidence="5">TPR repeat-containing protein</fullName>
    </submittedName>
</protein>
<evidence type="ECO:0000313" key="6">
    <source>
        <dbReference type="Proteomes" id="UP000199564"/>
    </source>
</evidence>
<dbReference type="Pfam" id="PF13414">
    <property type="entry name" value="TPR_11"/>
    <property type="match status" value="2"/>
</dbReference>
<proteinExistence type="predicted"/>
<accession>A0A1I5CQL0</accession>
<dbReference type="PANTHER" id="PTHR44858:SF1">
    <property type="entry name" value="UDP-N-ACETYLGLUCOSAMINE--PEPTIDE N-ACETYLGLUCOSAMINYLTRANSFERASE SPINDLY-RELATED"/>
    <property type="match status" value="1"/>
</dbReference>
<gene>
    <name evidence="5" type="ORF">SAMN04488519_102354</name>
</gene>
<evidence type="ECO:0000256" key="1">
    <source>
        <dbReference type="ARBA" id="ARBA00022737"/>
    </source>
</evidence>
<feature type="repeat" description="TPR" evidence="3">
    <location>
        <begin position="123"/>
        <end position="156"/>
    </location>
</feature>
<feature type="signal peptide" evidence="4">
    <location>
        <begin position="1"/>
        <end position="19"/>
    </location>
</feature>
<dbReference type="RefSeq" id="WP_091650642.1">
    <property type="nucleotide sequence ID" value="NZ_FOVW01000002.1"/>
</dbReference>
<dbReference type="InterPro" id="IPR011990">
    <property type="entry name" value="TPR-like_helical_dom_sf"/>
</dbReference>
<dbReference type="Proteomes" id="UP000199564">
    <property type="component" value="Unassembled WGS sequence"/>
</dbReference>
<keyword evidence="1" id="KW-0677">Repeat</keyword>
<evidence type="ECO:0000256" key="4">
    <source>
        <dbReference type="SAM" id="SignalP"/>
    </source>
</evidence>
<dbReference type="SMART" id="SM00028">
    <property type="entry name" value="TPR"/>
    <property type="match status" value="4"/>
</dbReference>
<keyword evidence="4" id="KW-0732">Signal</keyword>
<dbReference type="PROSITE" id="PS50005">
    <property type="entry name" value="TPR"/>
    <property type="match status" value="3"/>
</dbReference>
<dbReference type="AlphaFoldDB" id="A0A1I5CQL0"/>
<feature type="chain" id="PRO_5011510449" evidence="4">
    <location>
        <begin position="20"/>
        <end position="200"/>
    </location>
</feature>
<organism evidence="5 6">
    <name type="scientific">Algoriphagus ornithinivorans</name>
    <dbReference type="NCBI Taxonomy" id="226506"/>
    <lineage>
        <taxon>Bacteria</taxon>
        <taxon>Pseudomonadati</taxon>
        <taxon>Bacteroidota</taxon>
        <taxon>Cytophagia</taxon>
        <taxon>Cytophagales</taxon>
        <taxon>Cyclobacteriaceae</taxon>
        <taxon>Algoriphagus</taxon>
    </lineage>
</organism>
<dbReference type="InterPro" id="IPR019734">
    <property type="entry name" value="TPR_rpt"/>
</dbReference>
<dbReference type="Gene3D" id="1.25.40.10">
    <property type="entry name" value="Tetratricopeptide repeat domain"/>
    <property type="match status" value="2"/>
</dbReference>
<keyword evidence="2 3" id="KW-0802">TPR repeat</keyword>